<name>A0ABD3PBF7_9STRA</name>
<gene>
    <name evidence="1" type="ORF">HJC23_008293</name>
</gene>
<dbReference type="Proteomes" id="UP001516023">
    <property type="component" value="Unassembled WGS sequence"/>
</dbReference>
<protein>
    <submittedName>
        <fullName evidence="1">Uncharacterized protein</fullName>
    </submittedName>
</protein>
<proteinExistence type="predicted"/>
<evidence type="ECO:0000313" key="2">
    <source>
        <dbReference type="Proteomes" id="UP001516023"/>
    </source>
</evidence>
<comment type="caution">
    <text evidence="1">The sequence shown here is derived from an EMBL/GenBank/DDBJ whole genome shotgun (WGS) entry which is preliminary data.</text>
</comment>
<keyword evidence="2" id="KW-1185">Reference proteome</keyword>
<dbReference type="EMBL" id="JABMIG020000214">
    <property type="protein sequence ID" value="KAL3785483.1"/>
    <property type="molecule type" value="Genomic_DNA"/>
</dbReference>
<organism evidence="1 2">
    <name type="scientific">Cyclotella cryptica</name>
    <dbReference type="NCBI Taxonomy" id="29204"/>
    <lineage>
        <taxon>Eukaryota</taxon>
        <taxon>Sar</taxon>
        <taxon>Stramenopiles</taxon>
        <taxon>Ochrophyta</taxon>
        <taxon>Bacillariophyta</taxon>
        <taxon>Coscinodiscophyceae</taxon>
        <taxon>Thalassiosirophycidae</taxon>
        <taxon>Stephanodiscales</taxon>
        <taxon>Stephanodiscaceae</taxon>
        <taxon>Cyclotella</taxon>
    </lineage>
</organism>
<evidence type="ECO:0000313" key="1">
    <source>
        <dbReference type="EMBL" id="KAL3785483.1"/>
    </source>
</evidence>
<reference evidence="1 2" key="1">
    <citation type="journal article" date="2020" name="G3 (Bethesda)">
        <title>Improved Reference Genome for Cyclotella cryptica CCMP332, a Model for Cell Wall Morphogenesis, Salinity Adaptation, and Lipid Production in Diatoms (Bacillariophyta).</title>
        <authorList>
            <person name="Roberts W.R."/>
            <person name="Downey K.M."/>
            <person name="Ruck E.C."/>
            <person name="Traller J.C."/>
            <person name="Alverson A.J."/>
        </authorList>
    </citation>
    <scope>NUCLEOTIDE SEQUENCE [LARGE SCALE GENOMIC DNA]</scope>
    <source>
        <strain evidence="1 2">CCMP332</strain>
    </source>
</reference>
<accession>A0ABD3PBF7</accession>
<sequence>MYMSIWYAMHEFYGGLVSYRIYRETGDTKWLDRGRQCKSAIKLWAEQGSLWNFEQKHYLLEAEEQHCHFNLLAAKSRTAVLYHWQDLTNSSTMRHWLTSLQGTFT</sequence>
<dbReference type="AlphaFoldDB" id="A0ABD3PBF7"/>